<comment type="caution">
    <text evidence="3">The sequence shown here is derived from an EMBL/GenBank/DDBJ whole genome shotgun (WGS) entry which is preliminary data.</text>
</comment>
<keyword evidence="4" id="KW-1185">Reference proteome</keyword>
<feature type="transmembrane region" description="Helical" evidence="2">
    <location>
        <begin position="310"/>
        <end position="328"/>
    </location>
</feature>
<organism evidence="3 4">
    <name type="scientific">Streptomyces milbemycinicus</name>
    <dbReference type="NCBI Taxonomy" id="476552"/>
    <lineage>
        <taxon>Bacteria</taxon>
        <taxon>Bacillati</taxon>
        <taxon>Actinomycetota</taxon>
        <taxon>Actinomycetes</taxon>
        <taxon>Kitasatosporales</taxon>
        <taxon>Streptomycetaceae</taxon>
        <taxon>Streptomyces</taxon>
    </lineage>
</organism>
<keyword evidence="2" id="KW-0472">Membrane</keyword>
<accession>A0ABW8LYM2</accession>
<feature type="transmembrane region" description="Helical" evidence="2">
    <location>
        <begin position="20"/>
        <end position="40"/>
    </location>
</feature>
<evidence type="ECO:0000313" key="4">
    <source>
        <dbReference type="Proteomes" id="UP001620295"/>
    </source>
</evidence>
<proteinExistence type="predicted"/>
<feature type="transmembrane region" description="Helical" evidence="2">
    <location>
        <begin position="265"/>
        <end position="289"/>
    </location>
</feature>
<feature type="transmembrane region" description="Helical" evidence="2">
    <location>
        <begin position="211"/>
        <end position="232"/>
    </location>
</feature>
<evidence type="ECO:0000256" key="2">
    <source>
        <dbReference type="SAM" id="Phobius"/>
    </source>
</evidence>
<reference evidence="3 4" key="1">
    <citation type="submission" date="2024-11" db="EMBL/GenBank/DDBJ databases">
        <title>The Natural Products Discovery Center: Release of the First 8490 Sequenced Strains for Exploring Actinobacteria Biosynthetic Diversity.</title>
        <authorList>
            <person name="Kalkreuter E."/>
            <person name="Kautsar S.A."/>
            <person name="Yang D."/>
            <person name="Bader C.D."/>
            <person name="Teijaro C.N."/>
            <person name="Fluegel L."/>
            <person name="Davis C.M."/>
            <person name="Simpson J.R."/>
            <person name="Lauterbach L."/>
            <person name="Steele A.D."/>
            <person name="Gui C."/>
            <person name="Meng S."/>
            <person name="Li G."/>
            <person name="Viehrig K."/>
            <person name="Ye F."/>
            <person name="Su P."/>
            <person name="Kiefer A.F."/>
            <person name="Nichols A."/>
            <person name="Cepeda A.J."/>
            <person name="Yan W."/>
            <person name="Fan B."/>
            <person name="Jiang Y."/>
            <person name="Adhikari A."/>
            <person name="Zheng C.-J."/>
            <person name="Schuster L."/>
            <person name="Cowan T.M."/>
            <person name="Smanski M.J."/>
            <person name="Chevrette M.G."/>
            <person name="De Carvalho L.P.S."/>
            <person name="Shen B."/>
        </authorList>
    </citation>
    <scope>NUCLEOTIDE SEQUENCE [LARGE SCALE GENOMIC DNA]</scope>
    <source>
        <strain evidence="3 4">NPDC020863</strain>
    </source>
</reference>
<keyword evidence="2" id="KW-0812">Transmembrane</keyword>
<keyword evidence="2" id="KW-1133">Transmembrane helix</keyword>
<feature type="transmembrane region" description="Helical" evidence="2">
    <location>
        <begin position="389"/>
        <end position="413"/>
    </location>
</feature>
<feature type="transmembrane region" description="Helical" evidence="2">
    <location>
        <begin position="52"/>
        <end position="73"/>
    </location>
</feature>
<feature type="transmembrane region" description="Helical" evidence="2">
    <location>
        <begin position="348"/>
        <end position="369"/>
    </location>
</feature>
<evidence type="ECO:0008006" key="5">
    <source>
        <dbReference type="Google" id="ProtNLM"/>
    </source>
</evidence>
<dbReference type="RefSeq" id="WP_358643756.1">
    <property type="nucleotide sequence ID" value="NZ_JBFACG010000004.1"/>
</dbReference>
<name>A0ABW8LYM2_9ACTN</name>
<dbReference type="EMBL" id="JBJDQH010000015">
    <property type="protein sequence ID" value="MFK4271026.1"/>
    <property type="molecule type" value="Genomic_DNA"/>
</dbReference>
<feature type="transmembrane region" description="Helical" evidence="2">
    <location>
        <begin position="94"/>
        <end position="117"/>
    </location>
</feature>
<evidence type="ECO:0000256" key="1">
    <source>
        <dbReference type="SAM" id="MobiDB-lite"/>
    </source>
</evidence>
<dbReference type="Proteomes" id="UP001620295">
    <property type="component" value="Unassembled WGS sequence"/>
</dbReference>
<protein>
    <recommendedName>
        <fullName evidence="5">Integral membrane protein</fullName>
    </recommendedName>
</protein>
<sequence>MLSLRLVRGARPLALLRRSLVGTAAAGTGFLLLCAMGYAAGHADQTDGAVVRLVWCAVPLAATAQLAIAVARADPSVPFGAGFAAAGGGPARSALLAAASAALSCALGCVLALLAFLQLRGDLSGSWLRWADKPGGAAGGPLGAGHPLPAAATVTLLAVVPAVAAAACAARLWPRGAQRARGARTGGALTGGRARPRGAERMPRGAEPPEVAARGLPWGIALTAAGIALEAYTNNMAGDPPSPPDALLPLPGGLGGSPPGVVGGWALTAVGLVLAGPGLTHLCGRLLAVGRPGALRLLAGRALQQEAGRLGHSVGVLCAVATGAYAAVELYATGSGPSGHRPFGPLTGLGAALIVMCATASVLTAALEAKSARGGTTDALLRLGTPPRLLRGAAALRGLALLVLLAPLTWAVAELSTLPLHR</sequence>
<gene>
    <name evidence="3" type="ORF">ACI2L5_39800</name>
</gene>
<evidence type="ECO:0000313" key="3">
    <source>
        <dbReference type="EMBL" id="MFK4271026.1"/>
    </source>
</evidence>
<feature type="region of interest" description="Disordered" evidence="1">
    <location>
        <begin position="181"/>
        <end position="210"/>
    </location>
</feature>
<feature type="transmembrane region" description="Helical" evidence="2">
    <location>
        <begin position="150"/>
        <end position="173"/>
    </location>
</feature>